<dbReference type="AlphaFoldDB" id="A0A1T5IGY0"/>
<reference evidence="4 5" key="1">
    <citation type="submission" date="2017-02" db="EMBL/GenBank/DDBJ databases">
        <authorList>
            <person name="Peterson S.W."/>
        </authorList>
    </citation>
    <scope>NUCLEOTIDE SEQUENCE [LARGE SCALE GENOMIC DNA]</scope>
    <source>
        <strain evidence="4 5">M1</strain>
    </source>
</reference>
<dbReference type="GO" id="GO:0016020">
    <property type="term" value="C:membrane"/>
    <property type="evidence" value="ECO:0007669"/>
    <property type="project" value="GOC"/>
</dbReference>
<dbReference type="EMBL" id="FUZT01000001">
    <property type="protein sequence ID" value="SKC38424.1"/>
    <property type="molecule type" value="Genomic_DNA"/>
</dbReference>
<keyword evidence="1" id="KW-0479">Metal-binding</keyword>
<dbReference type="InterPro" id="IPR004843">
    <property type="entry name" value="Calcineurin-like_PHP"/>
</dbReference>
<dbReference type="CDD" id="cd07385">
    <property type="entry name" value="MPP_YkuE_C"/>
    <property type="match status" value="1"/>
</dbReference>
<evidence type="ECO:0000256" key="2">
    <source>
        <dbReference type="ARBA" id="ARBA00022801"/>
    </source>
</evidence>
<dbReference type="Gene3D" id="3.60.21.10">
    <property type="match status" value="1"/>
</dbReference>
<keyword evidence="5" id="KW-1185">Reference proteome</keyword>
<dbReference type="STRING" id="36842.SAMN02194393_00369"/>
<dbReference type="GO" id="GO:0046872">
    <property type="term" value="F:metal ion binding"/>
    <property type="evidence" value="ECO:0007669"/>
    <property type="project" value="UniProtKB-KW"/>
</dbReference>
<dbReference type="OrthoDB" id="9780884at2"/>
<gene>
    <name evidence="4" type="ORF">SAMN02194393_00369</name>
</gene>
<keyword evidence="2" id="KW-0378">Hydrolase</keyword>
<feature type="domain" description="Calcineurin-like phosphoesterase" evidence="3">
    <location>
        <begin position="46"/>
        <end position="208"/>
    </location>
</feature>
<evidence type="ECO:0000259" key="3">
    <source>
        <dbReference type="Pfam" id="PF00149"/>
    </source>
</evidence>
<dbReference type="Pfam" id="PF00149">
    <property type="entry name" value="Metallophos"/>
    <property type="match status" value="1"/>
</dbReference>
<dbReference type="Proteomes" id="UP000190285">
    <property type="component" value="Unassembled WGS sequence"/>
</dbReference>
<dbReference type="InterPro" id="IPR051158">
    <property type="entry name" value="Metallophosphoesterase_sf"/>
</dbReference>
<dbReference type="PANTHER" id="PTHR31302:SF31">
    <property type="entry name" value="PHOSPHODIESTERASE YAEI"/>
    <property type="match status" value="1"/>
</dbReference>
<evidence type="ECO:0000256" key="1">
    <source>
        <dbReference type="ARBA" id="ARBA00022723"/>
    </source>
</evidence>
<organism evidence="4 5">
    <name type="scientific">Maledivibacter halophilus</name>
    <dbReference type="NCBI Taxonomy" id="36842"/>
    <lineage>
        <taxon>Bacteria</taxon>
        <taxon>Bacillati</taxon>
        <taxon>Bacillota</taxon>
        <taxon>Clostridia</taxon>
        <taxon>Peptostreptococcales</taxon>
        <taxon>Caminicellaceae</taxon>
        <taxon>Maledivibacter</taxon>
    </lineage>
</organism>
<dbReference type="GO" id="GO:0008758">
    <property type="term" value="F:UDP-2,3-diacylglucosamine hydrolase activity"/>
    <property type="evidence" value="ECO:0007669"/>
    <property type="project" value="TreeGrafter"/>
</dbReference>
<evidence type="ECO:0000313" key="5">
    <source>
        <dbReference type="Proteomes" id="UP000190285"/>
    </source>
</evidence>
<proteinExistence type="predicted"/>
<protein>
    <recommendedName>
        <fullName evidence="3">Calcineurin-like phosphoesterase domain-containing protein</fullName>
    </recommendedName>
</protein>
<accession>A0A1T5IGY0</accession>
<evidence type="ECO:0000313" key="4">
    <source>
        <dbReference type="EMBL" id="SKC38424.1"/>
    </source>
</evidence>
<dbReference type="PANTHER" id="PTHR31302">
    <property type="entry name" value="TRANSMEMBRANE PROTEIN WITH METALLOPHOSPHOESTERASE DOMAIN-RELATED"/>
    <property type="match status" value="1"/>
</dbReference>
<dbReference type="InterPro" id="IPR029052">
    <property type="entry name" value="Metallo-depent_PP-like"/>
</dbReference>
<name>A0A1T5IGY0_9FIRM</name>
<dbReference type="RefSeq" id="WP_079488894.1">
    <property type="nucleotide sequence ID" value="NZ_FUZT01000001.1"/>
</dbReference>
<sequence length="272" mass="31373">MHFKKEFIITLSLAIMLISRIYFEIKTIDIDKISVKTKKIPQNKEFKIVHISDLHNKKLPNNSINLLDDIMKLNPNIIALTGDIIDAKTRDFDNIYNFLDNLIKINKNIYYVSGNHEWKNPKNQQFIKGLKNRKVKIINNTNRIIKCKDFSINICGIDDPYTNHENIDKAFNSIDNNNFTLLLSHSPDIIFKPYNLNCDLIICGHTHGGQIRFPFLGAIIAPGQGFFPKYDKGIFELERNLLLYINSGLGTSRMPIRFLNKSQISFITLTGE</sequence>
<dbReference type="GO" id="GO:0009245">
    <property type="term" value="P:lipid A biosynthetic process"/>
    <property type="evidence" value="ECO:0007669"/>
    <property type="project" value="TreeGrafter"/>
</dbReference>
<dbReference type="SUPFAM" id="SSF56300">
    <property type="entry name" value="Metallo-dependent phosphatases"/>
    <property type="match status" value="1"/>
</dbReference>